<name>A0ACC2KGD2_PERAE</name>
<organism evidence="1 2">
    <name type="scientific">Persea americana</name>
    <name type="common">Avocado</name>
    <dbReference type="NCBI Taxonomy" id="3435"/>
    <lineage>
        <taxon>Eukaryota</taxon>
        <taxon>Viridiplantae</taxon>
        <taxon>Streptophyta</taxon>
        <taxon>Embryophyta</taxon>
        <taxon>Tracheophyta</taxon>
        <taxon>Spermatophyta</taxon>
        <taxon>Magnoliopsida</taxon>
        <taxon>Magnoliidae</taxon>
        <taxon>Laurales</taxon>
        <taxon>Lauraceae</taxon>
        <taxon>Persea</taxon>
    </lineage>
</organism>
<protein>
    <submittedName>
        <fullName evidence="1">Uncharacterized protein</fullName>
    </submittedName>
</protein>
<accession>A0ACC2KGD2</accession>
<proteinExistence type="predicted"/>
<comment type="caution">
    <text evidence="1">The sequence shown here is derived from an EMBL/GenBank/DDBJ whole genome shotgun (WGS) entry which is preliminary data.</text>
</comment>
<gene>
    <name evidence="1" type="ORF">MRB53_028713</name>
</gene>
<evidence type="ECO:0000313" key="1">
    <source>
        <dbReference type="EMBL" id="KAJ8620184.1"/>
    </source>
</evidence>
<dbReference type="Proteomes" id="UP001234297">
    <property type="component" value="Chromosome 9"/>
</dbReference>
<keyword evidence="2" id="KW-1185">Reference proteome</keyword>
<dbReference type="EMBL" id="CM056817">
    <property type="protein sequence ID" value="KAJ8620184.1"/>
    <property type="molecule type" value="Genomic_DNA"/>
</dbReference>
<sequence length="137" mass="15285">MYLFPPLLSMASLTIHHWATLIPAQTRPLPAPRQTASLPSTEALDSERSRAVRDRIIRNEVGHAPRFPSFSAHTNSNQLHATKVDPHALPWATSKRKERGGILVLVQLSPPKNKVNKILRDVTGILKPSRKPVTRLV</sequence>
<evidence type="ECO:0000313" key="2">
    <source>
        <dbReference type="Proteomes" id="UP001234297"/>
    </source>
</evidence>
<reference evidence="1 2" key="1">
    <citation type="journal article" date="2022" name="Hortic Res">
        <title>A haplotype resolved chromosomal level avocado genome allows analysis of novel avocado genes.</title>
        <authorList>
            <person name="Nath O."/>
            <person name="Fletcher S.J."/>
            <person name="Hayward A."/>
            <person name="Shaw L.M."/>
            <person name="Masouleh A.K."/>
            <person name="Furtado A."/>
            <person name="Henry R.J."/>
            <person name="Mitter N."/>
        </authorList>
    </citation>
    <scope>NUCLEOTIDE SEQUENCE [LARGE SCALE GENOMIC DNA]</scope>
    <source>
        <strain evidence="2">cv. Hass</strain>
    </source>
</reference>